<feature type="transmembrane region" description="Helical" evidence="1">
    <location>
        <begin position="290"/>
        <end position="311"/>
    </location>
</feature>
<comment type="caution">
    <text evidence="3">The sequence shown here is derived from an EMBL/GenBank/DDBJ whole genome shotgun (WGS) entry which is preliminary data.</text>
</comment>
<evidence type="ECO:0000259" key="2">
    <source>
        <dbReference type="Pfam" id="PF19658"/>
    </source>
</evidence>
<dbReference type="InterPro" id="IPR046159">
    <property type="entry name" value="DUF6161"/>
</dbReference>
<dbReference type="Proteomes" id="UP000095463">
    <property type="component" value="Unassembled WGS sequence"/>
</dbReference>
<evidence type="ECO:0000313" key="4">
    <source>
        <dbReference type="Proteomes" id="UP000095463"/>
    </source>
</evidence>
<reference evidence="3 4" key="1">
    <citation type="journal article" date="2015" name="Genome Announc.">
        <title>Genome Assemblies of Three Soil-Associated Devosia species: D. insulae, D. limi, and D. soli.</title>
        <authorList>
            <person name="Hassan Y.I."/>
            <person name="Lepp D."/>
            <person name="Zhou T."/>
        </authorList>
    </citation>
    <scope>NUCLEOTIDE SEQUENCE [LARGE SCALE GENOMIC DNA]</scope>
    <source>
        <strain evidence="3 4">DS-56</strain>
    </source>
</reference>
<feature type="transmembrane region" description="Helical" evidence="1">
    <location>
        <begin position="331"/>
        <end position="353"/>
    </location>
</feature>
<dbReference type="Pfam" id="PF19658">
    <property type="entry name" value="DUF6161"/>
    <property type="match status" value="1"/>
</dbReference>
<gene>
    <name evidence="3" type="ORF">VW23_025255</name>
</gene>
<evidence type="ECO:0000256" key="1">
    <source>
        <dbReference type="SAM" id="Phobius"/>
    </source>
</evidence>
<dbReference type="AlphaFoldDB" id="A0A1E5XLP4"/>
<protein>
    <recommendedName>
        <fullName evidence="2">DUF6161 domain-containing protein</fullName>
    </recommendedName>
</protein>
<keyword evidence="1" id="KW-1133">Transmembrane helix</keyword>
<feature type="domain" description="DUF6161" evidence="2">
    <location>
        <begin position="229"/>
        <end position="403"/>
    </location>
</feature>
<keyword evidence="1" id="KW-0472">Membrane</keyword>
<dbReference type="RefSeq" id="WP_069911247.1">
    <property type="nucleotide sequence ID" value="NZ_LAJE02000284.1"/>
</dbReference>
<evidence type="ECO:0000313" key="3">
    <source>
        <dbReference type="EMBL" id="OEO29520.1"/>
    </source>
</evidence>
<sequence length="426" mass="45299">MAKPSSAEAKGDQFPVTLSAPAQGFRRSFKNAQEVHNFLSEEVRFWSDLASRADGVAFQSAGKPLLNVSGQQAAHRAFDSTNQQPSAANAAAALRELLDSGSILSAGKQGKLLAKLSEDVPPSTPYVAVGLAAELQPAIVQGIGQARIYTTDFAAAMAGLSAAKGSGAERHQLDSLLAEVSGLKSELEHAKLDFNEWRSSEEARWSNAVAEFAASHAKTTETTSDGIGAFLHKAAEKVDAAVRTSEQRVSEFLRTSTEETEKFKKQVRQNVVNEVPTTFWNAKAEGHRNVAAGAALAFLLVAGIGVYILSTQGVPLVASAFHTIGGDQSESALLALVPLAFITIPALAFAWVLRHISRVLVQNLSLGADARLRGTITSTFRALAADRPMSEAELAIALQALFRPLEAKDHAEISPPNLADLLKLDK</sequence>
<proteinExistence type="predicted"/>
<accession>A0A1E5XLP4</accession>
<keyword evidence="1" id="KW-0812">Transmembrane</keyword>
<name>A0A1E5XLP4_9HYPH</name>
<keyword evidence="4" id="KW-1185">Reference proteome</keyword>
<organism evidence="3 4">
    <name type="scientific">Devosia insulae DS-56</name>
    <dbReference type="NCBI Taxonomy" id="1116389"/>
    <lineage>
        <taxon>Bacteria</taxon>
        <taxon>Pseudomonadati</taxon>
        <taxon>Pseudomonadota</taxon>
        <taxon>Alphaproteobacteria</taxon>
        <taxon>Hyphomicrobiales</taxon>
        <taxon>Devosiaceae</taxon>
        <taxon>Devosia</taxon>
    </lineage>
</organism>
<dbReference type="EMBL" id="LAJE02000284">
    <property type="protein sequence ID" value="OEO29520.1"/>
    <property type="molecule type" value="Genomic_DNA"/>
</dbReference>
<dbReference type="OrthoDB" id="8365671at2"/>